<dbReference type="AlphaFoldDB" id="A0A9N9N9J5"/>
<reference evidence="1" key="1">
    <citation type="submission" date="2021-06" db="EMBL/GenBank/DDBJ databases">
        <authorList>
            <person name="Kallberg Y."/>
            <person name="Tangrot J."/>
            <person name="Rosling A."/>
        </authorList>
    </citation>
    <scope>NUCLEOTIDE SEQUENCE</scope>
    <source>
        <strain evidence="1">87-6 pot B 2015</strain>
    </source>
</reference>
<dbReference type="EMBL" id="CAJVPP010011149">
    <property type="protein sequence ID" value="CAG8713176.1"/>
    <property type="molecule type" value="Genomic_DNA"/>
</dbReference>
<dbReference type="Proteomes" id="UP000789375">
    <property type="component" value="Unassembled WGS sequence"/>
</dbReference>
<accession>A0A9N9N9J5</accession>
<name>A0A9N9N9J5_FUNMO</name>
<evidence type="ECO:0000313" key="1">
    <source>
        <dbReference type="EMBL" id="CAG8713176.1"/>
    </source>
</evidence>
<evidence type="ECO:0000313" key="2">
    <source>
        <dbReference type="Proteomes" id="UP000789375"/>
    </source>
</evidence>
<keyword evidence="2" id="KW-1185">Reference proteome</keyword>
<sequence>MAINKDYKWTSSTYSKRTNGILQQKLEKWKEDTERNDWSFALSVSVVLSAPLAPLASSKSSKSLILLAPLALIASSVPLVSLAPSVQPVQSVPLALSAQLVQSILVVSSVLLVPSAQSAQSVLAVPVVKSTEYQIGDLVRVAIPKIDRFSIDNLIIPCRIMKKIEDKYQVRSKFKIIEVCYSAYELEPLRTTFFPELENIPFDKISIREALQLQSVRLISK</sequence>
<comment type="caution">
    <text evidence="1">The sequence shown here is derived from an EMBL/GenBank/DDBJ whole genome shotgun (WGS) entry which is preliminary data.</text>
</comment>
<feature type="non-terminal residue" evidence="1">
    <location>
        <position position="221"/>
    </location>
</feature>
<protein>
    <submittedName>
        <fullName evidence="1">4519_t:CDS:1</fullName>
    </submittedName>
</protein>
<organism evidence="1 2">
    <name type="scientific">Funneliformis mosseae</name>
    <name type="common">Endomycorrhizal fungus</name>
    <name type="synonym">Glomus mosseae</name>
    <dbReference type="NCBI Taxonomy" id="27381"/>
    <lineage>
        <taxon>Eukaryota</taxon>
        <taxon>Fungi</taxon>
        <taxon>Fungi incertae sedis</taxon>
        <taxon>Mucoromycota</taxon>
        <taxon>Glomeromycotina</taxon>
        <taxon>Glomeromycetes</taxon>
        <taxon>Glomerales</taxon>
        <taxon>Glomeraceae</taxon>
        <taxon>Funneliformis</taxon>
    </lineage>
</organism>
<gene>
    <name evidence="1" type="ORF">FMOSSE_LOCUS14456</name>
</gene>
<proteinExistence type="predicted"/>